<keyword evidence="2 4" id="KW-0378">Hydrolase</keyword>
<comment type="subunit">
    <text evidence="4 5">Homodimer.</text>
</comment>
<dbReference type="STRING" id="574566.I0Z8C8"/>
<dbReference type="Pfam" id="PF22580">
    <property type="entry name" value="KYNU_C"/>
    <property type="match status" value="1"/>
</dbReference>
<dbReference type="PIRSF" id="PIRSF038800">
    <property type="entry name" value="KYNU"/>
    <property type="match status" value="1"/>
</dbReference>
<gene>
    <name evidence="4" type="primary">KYNU</name>
    <name evidence="6" type="ORF">COCSUDRAFT_39859</name>
</gene>
<evidence type="ECO:0000313" key="7">
    <source>
        <dbReference type="Proteomes" id="UP000007264"/>
    </source>
</evidence>
<dbReference type="eggNOG" id="KOG3846">
    <property type="taxonomic scope" value="Eukaryota"/>
</dbReference>
<feature type="modified residue" description="N6-(pyridoxal phosphate)lysine" evidence="4">
    <location>
        <position position="229"/>
    </location>
</feature>
<comment type="pathway">
    <text evidence="4 5">Amino-acid degradation; L-kynurenine degradation; L-alanine and anthranilate from L-kynurenine: step 1/1.</text>
</comment>
<comment type="catalytic activity">
    <reaction evidence="5">
        <text>3-hydroxy-L-kynurenine + H2O = 3-hydroxyanthranilate + L-alanine + H(+)</text>
        <dbReference type="Rhea" id="RHEA:25143"/>
        <dbReference type="ChEBI" id="CHEBI:15377"/>
        <dbReference type="ChEBI" id="CHEBI:15378"/>
        <dbReference type="ChEBI" id="CHEBI:36559"/>
        <dbReference type="ChEBI" id="CHEBI:57972"/>
        <dbReference type="ChEBI" id="CHEBI:58125"/>
        <dbReference type="EC" id="3.7.1.3"/>
    </reaction>
</comment>
<feature type="binding site" evidence="4">
    <location>
        <position position="228"/>
    </location>
    <ligand>
        <name>pyridoxal 5'-phosphate</name>
        <dbReference type="ChEBI" id="CHEBI:597326"/>
    </ligand>
</feature>
<feature type="binding site" evidence="4">
    <location>
        <position position="258"/>
    </location>
    <ligand>
        <name>pyridoxal 5'-phosphate</name>
        <dbReference type="ChEBI" id="CHEBI:597326"/>
    </ligand>
</feature>
<dbReference type="EMBL" id="AGSI01000002">
    <property type="protein sequence ID" value="EIE26897.1"/>
    <property type="molecule type" value="Genomic_DNA"/>
</dbReference>
<dbReference type="Gene3D" id="3.40.640.10">
    <property type="entry name" value="Type I PLP-dependent aspartate aminotransferase-like (Major domain)"/>
    <property type="match status" value="1"/>
</dbReference>
<keyword evidence="1 4" id="KW-0662">Pyridine nucleotide biosynthesis</keyword>
<comment type="caution">
    <text evidence="6">The sequence shown here is derived from an EMBL/GenBank/DDBJ whole genome shotgun (WGS) entry which is preliminary data.</text>
</comment>
<reference evidence="6 7" key="1">
    <citation type="journal article" date="2012" name="Genome Biol.">
        <title>The genome of the polar eukaryotic microalga coccomyxa subellipsoidea reveals traits of cold adaptation.</title>
        <authorList>
            <person name="Blanc G."/>
            <person name="Agarkova I."/>
            <person name="Grimwood J."/>
            <person name="Kuo A."/>
            <person name="Brueggeman A."/>
            <person name="Dunigan D."/>
            <person name="Gurnon J."/>
            <person name="Ladunga I."/>
            <person name="Lindquist E."/>
            <person name="Lucas S."/>
            <person name="Pangilinan J."/>
            <person name="Proschold T."/>
            <person name="Salamov A."/>
            <person name="Schmutz J."/>
            <person name="Weeks D."/>
            <person name="Yamada T."/>
            <person name="Claverie J.M."/>
            <person name="Grigoriev I."/>
            <person name="Van Etten J."/>
            <person name="Lomsadze A."/>
            <person name="Borodovsky M."/>
        </authorList>
    </citation>
    <scope>NUCLEOTIDE SEQUENCE [LARGE SCALE GENOMIC DNA]</scope>
    <source>
        <strain evidence="6 7">C-169</strain>
    </source>
</reference>
<proteinExistence type="inferred from homology"/>
<protein>
    <recommendedName>
        <fullName evidence="4 5">Kynureninase</fullName>
        <ecNumber evidence="4 5">3.7.1.3</ecNumber>
    </recommendedName>
    <alternativeName>
        <fullName evidence="4">L-kynurenine hydrolase</fullName>
    </alternativeName>
</protein>
<dbReference type="GO" id="GO:0034354">
    <property type="term" value="P:'de novo' NAD+ biosynthetic process from L-tryptophan"/>
    <property type="evidence" value="ECO:0007669"/>
    <property type="project" value="UniProtKB-UniRule"/>
</dbReference>
<comment type="caution">
    <text evidence="4">Lacks conserved residue(s) required for the propagation of feature annotation.</text>
</comment>
<evidence type="ECO:0000313" key="6">
    <source>
        <dbReference type="EMBL" id="EIE26897.1"/>
    </source>
</evidence>
<dbReference type="GO" id="GO:0030429">
    <property type="term" value="F:kynureninase activity"/>
    <property type="evidence" value="ECO:0007669"/>
    <property type="project" value="UniProtKB-UniRule"/>
</dbReference>
<dbReference type="OrthoDB" id="5978656at2759"/>
<evidence type="ECO:0000256" key="4">
    <source>
        <dbReference type="HAMAP-Rule" id="MF_03017"/>
    </source>
</evidence>
<dbReference type="GeneID" id="17044906"/>
<comment type="function">
    <text evidence="4 5">Catalyzes the cleavage of L-kynurenine (L-Kyn) and L-3-hydroxykynurenine (L-3OHKyn) into anthranilic acid (AA) and 3-hydroxyanthranilic acid (3-OHAA), respectively.</text>
</comment>
<dbReference type="UniPathway" id="UPA00253">
    <property type="reaction ID" value="UER00329"/>
</dbReference>
<comment type="subcellular location">
    <subcellularLocation>
        <location evidence="4 5">Cytoplasm</location>
    </subcellularLocation>
</comment>
<keyword evidence="3 4" id="KW-0663">Pyridoxal phosphate</keyword>
<name>I0Z8C8_COCSC</name>
<keyword evidence="7" id="KW-1185">Reference proteome</keyword>
<dbReference type="KEGG" id="csl:COCSUDRAFT_39859"/>
<feature type="binding site" evidence="4">
    <location>
        <position position="206"/>
    </location>
    <ligand>
        <name>pyridoxal 5'-phosphate</name>
        <dbReference type="ChEBI" id="CHEBI:597326"/>
    </ligand>
</feature>
<evidence type="ECO:0000256" key="1">
    <source>
        <dbReference type="ARBA" id="ARBA00022642"/>
    </source>
</evidence>
<sequence>MQQNNSEVGSLEACLELDARDSLAHFRCHFELPEDTIYLDGNSLGALPKATSQRLSEVVQLEWGRDLISSWNKHGWWDAQKRLGDKVGRIIGAELGTVLVADSTSVNLFKVVAAALDLHPGKIIVSEQANFPTDLYMLEGLIRHMGRGHQLRLVNSPEDILAAIDSDVAVAVLTHVSYRTGRMLDMAAITAHAHARGALVVWDLAHSAGAVQLDLSGADVDFAVGCGYKFLNGGPGAPGFLYVAERLQDKVQQPLSGWFGHARPFAFEPSFEAAPGIQRFQCGTPPILSLTALEVGLDLILQAPQEAVRDKSVALGCLFKRLMEQECFEWGFRLASPPDASQRGSQICFAHPEGYAIMQVALIEKGVVGDFRSPDILRFGFAPLYVCYVDVWEAVQKLKLVMQERLWDQPRHRQRAAVT</sequence>
<dbReference type="InterPro" id="IPR010111">
    <property type="entry name" value="Kynureninase"/>
</dbReference>
<dbReference type="GO" id="GO:0019805">
    <property type="term" value="P:quinolinate biosynthetic process"/>
    <property type="evidence" value="ECO:0007669"/>
    <property type="project" value="UniProtKB-UniRule"/>
</dbReference>
<dbReference type="Gene3D" id="3.90.1150.10">
    <property type="entry name" value="Aspartate Aminotransferase, domain 1"/>
    <property type="match status" value="1"/>
</dbReference>
<evidence type="ECO:0000256" key="2">
    <source>
        <dbReference type="ARBA" id="ARBA00022801"/>
    </source>
</evidence>
<dbReference type="PANTHER" id="PTHR14084:SF0">
    <property type="entry name" value="KYNURENINASE"/>
    <property type="match status" value="1"/>
</dbReference>
<evidence type="ECO:0000256" key="5">
    <source>
        <dbReference type="PIRNR" id="PIRNR038800"/>
    </source>
</evidence>
<dbReference type="InterPro" id="IPR015421">
    <property type="entry name" value="PyrdxlP-dep_Trfase_major"/>
</dbReference>
<dbReference type="EC" id="3.7.1.3" evidence="4 5"/>
<comment type="cofactor">
    <cofactor evidence="4 5">
        <name>pyridoxal 5'-phosphate</name>
        <dbReference type="ChEBI" id="CHEBI:597326"/>
    </cofactor>
</comment>
<dbReference type="InterPro" id="IPR015422">
    <property type="entry name" value="PyrdxlP-dep_Trfase_small"/>
</dbReference>
<organism evidence="6 7">
    <name type="scientific">Coccomyxa subellipsoidea (strain C-169)</name>
    <name type="common">Green microalga</name>
    <dbReference type="NCBI Taxonomy" id="574566"/>
    <lineage>
        <taxon>Eukaryota</taxon>
        <taxon>Viridiplantae</taxon>
        <taxon>Chlorophyta</taxon>
        <taxon>core chlorophytes</taxon>
        <taxon>Trebouxiophyceae</taxon>
        <taxon>Trebouxiophyceae incertae sedis</taxon>
        <taxon>Coccomyxaceae</taxon>
        <taxon>Coccomyxa</taxon>
        <taxon>Coccomyxa subellipsoidea</taxon>
    </lineage>
</organism>
<comment type="similarity">
    <text evidence="4 5">Belongs to the kynureninase family.</text>
</comment>
<dbReference type="GO" id="GO:0005737">
    <property type="term" value="C:cytoplasm"/>
    <property type="evidence" value="ECO:0007669"/>
    <property type="project" value="UniProtKB-SubCell"/>
</dbReference>
<dbReference type="Proteomes" id="UP000007264">
    <property type="component" value="Unassembled WGS sequence"/>
</dbReference>
<comment type="catalytic activity">
    <reaction evidence="4 5">
        <text>L-kynurenine + H2O = anthranilate + L-alanine + H(+)</text>
        <dbReference type="Rhea" id="RHEA:16813"/>
        <dbReference type="ChEBI" id="CHEBI:15377"/>
        <dbReference type="ChEBI" id="CHEBI:15378"/>
        <dbReference type="ChEBI" id="CHEBI:16567"/>
        <dbReference type="ChEBI" id="CHEBI:57959"/>
        <dbReference type="ChEBI" id="CHEBI:57972"/>
        <dbReference type="EC" id="3.7.1.3"/>
    </reaction>
</comment>
<dbReference type="AlphaFoldDB" id="I0Z8C8"/>
<feature type="binding site" evidence="4">
    <location>
        <position position="284"/>
    </location>
    <ligand>
        <name>pyridoxal 5'-phosphate</name>
        <dbReference type="ChEBI" id="CHEBI:597326"/>
    </ligand>
</feature>
<dbReference type="RefSeq" id="XP_005651441.1">
    <property type="nucleotide sequence ID" value="XM_005651384.1"/>
</dbReference>
<dbReference type="SUPFAM" id="SSF53383">
    <property type="entry name" value="PLP-dependent transferases"/>
    <property type="match status" value="1"/>
</dbReference>
<dbReference type="GO" id="GO:0030170">
    <property type="term" value="F:pyridoxal phosphate binding"/>
    <property type="evidence" value="ECO:0007669"/>
    <property type="project" value="UniProtKB-UniRule"/>
</dbReference>
<feature type="binding site" evidence="4">
    <location>
        <position position="105"/>
    </location>
    <ligand>
        <name>pyridoxal 5'-phosphate</name>
        <dbReference type="ChEBI" id="CHEBI:597326"/>
    </ligand>
</feature>
<dbReference type="GO" id="GO:0043420">
    <property type="term" value="P:anthranilate metabolic process"/>
    <property type="evidence" value="ECO:0007669"/>
    <property type="project" value="UniProtKB-UniRule"/>
</dbReference>
<dbReference type="InterPro" id="IPR015424">
    <property type="entry name" value="PyrdxlP-dep_Trfase"/>
</dbReference>
<dbReference type="UniPathway" id="UPA00334">
    <property type="reaction ID" value="UER00455"/>
</dbReference>
<keyword evidence="4 5" id="KW-0963">Cytoplasm</keyword>
<accession>I0Z8C8</accession>
<feature type="binding site" evidence="4">
    <location>
        <position position="203"/>
    </location>
    <ligand>
        <name>pyridoxal 5'-phosphate</name>
        <dbReference type="ChEBI" id="CHEBI:597326"/>
    </ligand>
</feature>
<dbReference type="NCBIfam" id="TIGR01814">
    <property type="entry name" value="kynureninase"/>
    <property type="match status" value="1"/>
</dbReference>
<dbReference type="GO" id="GO:0097053">
    <property type="term" value="P:L-kynurenine catabolic process"/>
    <property type="evidence" value="ECO:0007669"/>
    <property type="project" value="UniProtKB-UniRule"/>
</dbReference>
<dbReference type="HAMAP" id="MF_01970">
    <property type="entry name" value="Kynureninase"/>
    <property type="match status" value="1"/>
</dbReference>
<dbReference type="PANTHER" id="PTHR14084">
    <property type="entry name" value="KYNURENINASE"/>
    <property type="match status" value="1"/>
</dbReference>
<dbReference type="GO" id="GO:0019441">
    <property type="term" value="P:L-tryptophan catabolic process to kynurenine"/>
    <property type="evidence" value="ECO:0007669"/>
    <property type="project" value="TreeGrafter"/>
</dbReference>
<comment type="pathway">
    <text evidence="4 5">Cofactor biosynthesis; NAD(+) biosynthesis; quinolinate from L-kynurenine: step 2/3.</text>
</comment>
<evidence type="ECO:0000256" key="3">
    <source>
        <dbReference type="ARBA" id="ARBA00022898"/>
    </source>
</evidence>